<dbReference type="FunFam" id="3.40.140.10:FF:000004">
    <property type="entry name" value="26S proteasome regulatory subunit rpn-8"/>
    <property type="match status" value="1"/>
</dbReference>
<dbReference type="InterPro" id="IPR024969">
    <property type="entry name" value="EIF3F/CSN6-like_C"/>
</dbReference>
<gene>
    <name evidence="11" type="primary">RPN8</name>
    <name evidence="11" type="ORF">BGW38_000764</name>
</gene>
<evidence type="ECO:0000256" key="6">
    <source>
        <dbReference type="ARBA" id="ARBA00022942"/>
    </source>
</evidence>
<dbReference type="GO" id="GO:0003774">
    <property type="term" value="F:cytoskeletal motor activity"/>
    <property type="evidence" value="ECO:0007669"/>
    <property type="project" value="InterPro"/>
</dbReference>
<dbReference type="CDD" id="cd08062">
    <property type="entry name" value="MPN_RPN7_8"/>
    <property type="match status" value="1"/>
</dbReference>
<dbReference type="GO" id="GO:0005666">
    <property type="term" value="C:RNA polymerase III complex"/>
    <property type="evidence" value="ECO:0007669"/>
    <property type="project" value="InterPro"/>
</dbReference>
<dbReference type="Gene3D" id="1.10.10.10">
    <property type="entry name" value="Winged helix-like DNA-binding domain superfamily/Winged helix DNA-binding domain"/>
    <property type="match status" value="1"/>
</dbReference>
<evidence type="ECO:0000256" key="5">
    <source>
        <dbReference type="ARBA" id="ARBA00022478"/>
    </source>
</evidence>
<dbReference type="GO" id="GO:0005654">
    <property type="term" value="C:nucleoplasm"/>
    <property type="evidence" value="ECO:0007669"/>
    <property type="project" value="UniProtKB-ARBA"/>
</dbReference>
<keyword evidence="12" id="KW-1185">Reference proteome</keyword>
<dbReference type="SMART" id="SM00232">
    <property type="entry name" value="JAB_MPN"/>
    <property type="match status" value="1"/>
</dbReference>
<dbReference type="InterPro" id="IPR036388">
    <property type="entry name" value="WH-like_DNA-bd_sf"/>
</dbReference>
<protein>
    <submittedName>
        <fullName evidence="11">Proteasome regulatory particle subunit</fullName>
    </submittedName>
</protein>
<dbReference type="InterPro" id="IPR033858">
    <property type="entry name" value="MPN_RPN7_8"/>
</dbReference>
<feature type="domain" description="MPN" evidence="10">
    <location>
        <begin position="28"/>
        <end position="162"/>
    </location>
</feature>
<dbReference type="Pfam" id="PF13012">
    <property type="entry name" value="MitMem_reg"/>
    <property type="match status" value="1"/>
</dbReference>
<dbReference type="OrthoDB" id="10256771at2759"/>
<evidence type="ECO:0000256" key="8">
    <source>
        <dbReference type="ARBA" id="ARBA00023242"/>
    </source>
</evidence>
<comment type="caution">
    <text evidence="11">The sequence shown here is derived from an EMBL/GenBank/DDBJ whole genome shotgun (WGS) entry which is preliminary data.</text>
</comment>
<comment type="similarity">
    <text evidence="3">Belongs to the peptidase M67A family.</text>
</comment>
<dbReference type="Pfam" id="PF05158">
    <property type="entry name" value="RNA_pol_Rpc34"/>
    <property type="match status" value="1"/>
</dbReference>
<dbReference type="PANTHER" id="PTHR10540">
    <property type="entry name" value="EUKARYOTIC TRANSLATION INITIATION FACTOR 3 SUBUNIT F-RELATED"/>
    <property type="match status" value="1"/>
</dbReference>
<proteinExistence type="inferred from homology"/>
<dbReference type="InterPro" id="IPR037518">
    <property type="entry name" value="MPN"/>
</dbReference>
<dbReference type="Proteomes" id="UP000780801">
    <property type="component" value="Unassembled WGS sequence"/>
</dbReference>
<evidence type="ECO:0000256" key="9">
    <source>
        <dbReference type="SAM" id="MobiDB-lite"/>
    </source>
</evidence>
<keyword evidence="7" id="KW-0804">Transcription</keyword>
<reference evidence="11" key="1">
    <citation type="journal article" date="2020" name="Fungal Divers.">
        <title>Resolving the Mortierellaceae phylogeny through synthesis of multi-gene phylogenetics and phylogenomics.</title>
        <authorList>
            <person name="Vandepol N."/>
            <person name="Liber J."/>
            <person name="Desiro A."/>
            <person name="Na H."/>
            <person name="Kennedy M."/>
            <person name="Barry K."/>
            <person name="Grigoriev I.V."/>
            <person name="Miller A.N."/>
            <person name="O'Donnell K."/>
            <person name="Stajich J.E."/>
            <person name="Bonito G."/>
        </authorList>
    </citation>
    <scope>NUCLEOTIDE SEQUENCE</scope>
    <source>
        <strain evidence="11">KOD1015</strain>
    </source>
</reference>
<dbReference type="Pfam" id="PF01398">
    <property type="entry name" value="JAB"/>
    <property type="match status" value="1"/>
</dbReference>
<sequence length="591" mass="66672">MAPATTVATTTPTTTSSTPATSVQNSLVTVHPLVLLSVVDHYNRVAKSTKKRVLGVLLGQVHGNKVNVANSFAVPFEEDEKDPQVWFLDHNYVEAMNDMFRKVNAKERMVGWYHSGPKLRASDLEINELFKAYTSNPVLVIIDVKPTDLEIPTDAYFAVEEIRDDGTATTKTFVHVPSEIEAEEAEEIGVEHLLRDIKDNVVSTLSTRVGDQLRSLKGLHQRLEEIQEYLGKVVAGSLPINHQIIYNLQDIFNRLPNLEDPSTIKSFSVKTNDQLLVIYLSSLIRSVIALHNLINNKIENKRFEEELDGMDKDGRPVAPATEDLFYNACMKNGPNGYIEVFQVRGELIYKAVKKEDVGKAGSLQGEEQVVYNTIRASENEGIWTKHLKSKTNLHEAVIKRCLRALEQKALVKAIKSVKHPTRKLYMLMELTPSVEVTGGPWFTDQELDVDFVEQLTNQCYKYILMKSFPRDPSSIYTPSHSSYPSATVIRKYIMEKRISQVDLSVADITMLLDVLVYDGKVERFISHVDDDWEDEDLDTESDWVYKAVRDKKAESAWQDCPCGVCPVANFCTEGGPVNPAGCSYYAKWLDF</sequence>
<dbReference type="PANTHER" id="PTHR10540:SF7">
    <property type="entry name" value="26S PROTEASOME NON-ATPASE REGULATORY SUBUNIT 7"/>
    <property type="match status" value="1"/>
</dbReference>
<dbReference type="GO" id="GO:0006935">
    <property type="term" value="P:chemotaxis"/>
    <property type="evidence" value="ECO:0007669"/>
    <property type="project" value="InterPro"/>
</dbReference>
<dbReference type="FunFam" id="1.10.10.10:FF:000116">
    <property type="entry name" value="DNA-directed RNA polymerase III subunit RPC6"/>
    <property type="match status" value="1"/>
</dbReference>
<dbReference type="InterPro" id="IPR000555">
    <property type="entry name" value="JAMM/MPN+_dom"/>
</dbReference>
<evidence type="ECO:0000256" key="7">
    <source>
        <dbReference type="ARBA" id="ARBA00023163"/>
    </source>
</evidence>
<dbReference type="InterPro" id="IPR000090">
    <property type="entry name" value="Flg_Motor_Flig"/>
</dbReference>
<dbReference type="EMBL" id="JAABOA010001220">
    <property type="protein sequence ID" value="KAF9582024.1"/>
    <property type="molecule type" value="Genomic_DNA"/>
</dbReference>
<comment type="function">
    <text evidence="1">Acts as a regulatory subunit of the 26S proteasome which is involved in the ATP-dependent degradation of ubiquitinated proteins.</text>
</comment>
<organism evidence="11 12">
    <name type="scientific">Lunasporangiospora selenospora</name>
    <dbReference type="NCBI Taxonomy" id="979761"/>
    <lineage>
        <taxon>Eukaryota</taxon>
        <taxon>Fungi</taxon>
        <taxon>Fungi incertae sedis</taxon>
        <taxon>Mucoromycota</taxon>
        <taxon>Mortierellomycotina</taxon>
        <taxon>Mortierellomycetes</taxon>
        <taxon>Mortierellales</taxon>
        <taxon>Mortierellaceae</taxon>
        <taxon>Lunasporangiospora</taxon>
    </lineage>
</organism>
<evidence type="ECO:0000256" key="3">
    <source>
        <dbReference type="ARBA" id="ARBA00008568"/>
    </source>
</evidence>
<evidence type="ECO:0000256" key="2">
    <source>
        <dbReference type="ARBA" id="ARBA00004123"/>
    </source>
</evidence>
<evidence type="ECO:0000313" key="12">
    <source>
        <dbReference type="Proteomes" id="UP000780801"/>
    </source>
</evidence>
<dbReference type="PRINTS" id="PR00954">
    <property type="entry name" value="FLGMOTORFLIG"/>
</dbReference>
<dbReference type="InterPro" id="IPR036390">
    <property type="entry name" value="WH_DNA-bd_sf"/>
</dbReference>
<keyword evidence="5" id="KW-0240">DNA-directed RNA polymerase</keyword>
<accession>A0A9P6KDZ6</accession>
<dbReference type="AlphaFoldDB" id="A0A9P6KDZ6"/>
<dbReference type="PROSITE" id="PS50249">
    <property type="entry name" value="MPN"/>
    <property type="match status" value="1"/>
</dbReference>
<dbReference type="GO" id="GO:0043161">
    <property type="term" value="P:proteasome-mediated ubiquitin-dependent protein catabolic process"/>
    <property type="evidence" value="ECO:0007669"/>
    <property type="project" value="TreeGrafter"/>
</dbReference>
<evidence type="ECO:0000256" key="4">
    <source>
        <dbReference type="ARBA" id="ARBA00011038"/>
    </source>
</evidence>
<evidence type="ECO:0000313" key="11">
    <source>
        <dbReference type="EMBL" id="KAF9582024.1"/>
    </source>
</evidence>
<dbReference type="GO" id="GO:0005737">
    <property type="term" value="C:cytoplasm"/>
    <property type="evidence" value="ECO:0007669"/>
    <property type="project" value="UniProtKB-ARBA"/>
</dbReference>
<dbReference type="GO" id="GO:0008237">
    <property type="term" value="F:metallopeptidase activity"/>
    <property type="evidence" value="ECO:0007669"/>
    <property type="project" value="InterPro"/>
</dbReference>
<dbReference type="GO" id="GO:0008541">
    <property type="term" value="C:proteasome regulatory particle, lid subcomplex"/>
    <property type="evidence" value="ECO:0007669"/>
    <property type="project" value="UniProtKB-ARBA"/>
</dbReference>
<keyword evidence="6 11" id="KW-0647">Proteasome</keyword>
<feature type="region of interest" description="Disordered" evidence="9">
    <location>
        <begin position="1"/>
        <end position="22"/>
    </location>
</feature>
<dbReference type="GO" id="GO:0006383">
    <property type="term" value="P:transcription by RNA polymerase III"/>
    <property type="evidence" value="ECO:0007669"/>
    <property type="project" value="InterPro"/>
</dbReference>
<dbReference type="InterPro" id="IPR007832">
    <property type="entry name" value="RNA_pol_Rpc34"/>
</dbReference>
<name>A0A9P6KDZ6_9FUNG</name>
<dbReference type="SUPFAM" id="SSF46785">
    <property type="entry name" value="Winged helix' DNA-binding domain"/>
    <property type="match status" value="1"/>
</dbReference>
<dbReference type="Gene3D" id="3.40.140.10">
    <property type="entry name" value="Cytidine Deaminase, domain 2"/>
    <property type="match status" value="1"/>
</dbReference>
<evidence type="ECO:0000259" key="10">
    <source>
        <dbReference type="PROSITE" id="PS50249"/>
    </source>
</evidence>
<comment type="similarity">
    <text evidence="4">Belongs to the eukaryotic RPC34/RPC39 RNA polymerase subunit family.</text>
</comment>
<comment type="subcellular location">
    <subcellularLocation>
        <location evidence="2">Nucleus</location>
    </subcellularLocation>
</comment>
<keyword evidence="8" id="KW-0539">Nucleus</keyword>
<evidence type="ECO:0000256" key="1">
    <source>
        <dbReference type="ARBA" id="ARBA00002187"/>
    </source>
</evidence>